<evidence type="ECO:0000313" key="1">
    <source>
        <dbReference type="EMBL" id="KAL3830872.1"/>
    </source>
</evidence>
<organism evidence="1 2">
    <name type="scientific">Penstemon smallii</name>
    <dbReference type="NCBI Taxonomy" id="265156"/>
    <lineage>
        <taxon>Eukaryota</taxon>
        <taxon>Viridiplantae</taxon>
        <taxon>Streptophyta</taxon>
        <taxon>Embryophyta</taxon>
        <taxon>Tracheophyta</taxon>
        <taxon>Spermatophyta</taxon>
        <taxon>Magnoliopsida</taxon>
        <taxon>eudicotyledons</taxon>
        <taxon>Gunneridae</taxon>
        <taxon>Pentapetalae</taxon>
        <taxon>asterids</taxon>
        <taxon>lamiids</taxon>
        <taxon>Lamiales</taxon>
        <taxon>Plantaginaceae</taxon>
        <taxon>Cheloneae</taxon>
        <taxon>Penstemon</taxon>
    </lineage>
</organism>
<dbReference type="Proteomes" id="UP001634393">
    <property type="component" value="Unassembled WGS sequence"/>
</dbReference>
<sequence length="36" mass="4239">MTRVWSDSKRRSFSYLNKNIIPWLEEALGVGRGANW</sequence>
<evidence type="ECO:0000313" key="2">
    <source>
        <dbReference type="Proteomes" id="UP001634393"/>
    </source>
</evidence>
<name>A0ABD3T3E1_9LAMI</name>
<dbReference type="AlphaFoldDB" id="A0ABD3T3E1"/>
<gene>
    <name evidence="1" type="ORF">ACJIZ3_019674</name>
</gene>
<comment type="caution">
    <text evidence="1">The sequence shown here is derived from an EMBL/GenBank/DDBJ whole genome shotgun (WGS) entry which is preliminary data.</text>
</comment>
<dbReference type="EMBL" id="JBJXBP010000005">
    <property type="protein sequence ID" value="KAL3830872.1"/>
    <property type="molecule type" value="Genomic_DNA"/>
</dbReference>
<proteinExistence type="predicted"/>
<reference evidence="1 2" key="1">
    <citation type="submission" date="2024-12" db="EMBL/GenBank/DDBJ databases">
        <title>The unique morphological basis and parallel evolutionary history of personate flowers in Penstemon.</title>
        <authorList>
            <person name="Depatie T.H."/>
            <person name="Wessinger C.A."/>
        </authorList>
    </citation>
    <scope>NUCLEOTIDE SEQUENCE [LARGE SCALE GENOMIC DNA]</scope>
    <source>
        <strain evidence="1">WTNN_2</strain>
        <tissue evidence="1">Leaf</tissue>
    </source>
</reference>
<accession>A0ABD3T3E1</accession>
<protein>
    <submittedName>
        <fullName evidence="1">Uncharacterized protein</fullName>
    </submittedName>
</protein>
<keyword evidence="2" id="KW-1185">Reference proteome</keyword>